<dbReference type="OrthoDB" id="7916410at2"/>
<keyword evidence="3" id="KW-1185">Reference proteome</keyword>
<feature type="chain" id="PRO_5021381885" description="DUF3828 domain-containing protein" evidence="1">
    <location>
        <begin position="23"/>
        <end position="191"/>
    </location>
</feature>
<reference evidence="2 3" key="1">
    <citation type="submission" date="2019-06" db="EMBL/GenBank/DDBJ databases">
        <title>Rhizobium sp. CL12 isolated from roots of soybean.</title>
        <authorList>
            <person name="Wang C."/>
        </authorList>
    </citation>
    <scope>NUCLEOTIDE SEQUENCE [LARGE SCALE GENOMIC DNA]</scope>
    <source>
        <strain evidence="2 3">CL12</strain>
    </source>
</reference>
<gene>
    <name evidence="2" type="ORF">FJQ55_10950</name>
</gene>
<evidence type="ECO:0000313" key="2">
    <source>
        <dbReference type="EMBL" id="TPP11301.1"/>
    </source>
</evidence>
<evidence type="ECO:0000256" key="1">
    <source>
        <dbReference type="SAM" id="SignalP"/>
    </source>
</evidence>
<organism evidence="2 3">
    <name type="scientific">Rhizobium glycinendophyticum</name>
    <dbReference type="NCBI Taxonomy" id="2589807"/>
    <lineage>
        <taxon>Bacteria</taxon>
        <taxon>Pseudomonadati</taxon>
        <taxon>Pseudomonadota</taxon>
        <taxon>Alphaproteobacteria</taxon>
        <taxon>Hyphomicrobiales</taxon>
        <taxon>Rhizobiaceae</taxon>
        <taxon>Rhizobium/Agrobacterium group</taxon>
        <taxon>Rhizobium</taxon>
    </lineage>
</organism>
<comment type="caution">
    <text evidence="2">The sequence shown here is derived from an EMBL/GenBank/DDBJ whole genome shotgun (WGS) entry which is preliminary data.</text>
</comment>
<dbReference type="RefSeq" id="WP_140827876.1">
    <property type="nucleotide sequence ID" value="NZ_VFYP01000001.1"/>
</dbReference>
<sequence>MLKFIRVLSLLTPSLLALPTLAADPVDPVKTLMAVAGWTGDGAPPVEAKHYFDETLLASIYSASFVEVYRIAQKVDELSDGQGYMTGYDEVIGGQDSCPLKDVRFETRPAVDGVTPIAVYFDAVSCFDQTPDLTKPNTIFHVVEQDGRYVIDNFWSRDYEGGKLDSSVKADYADLTHSYLNFLLTGSWAKP</sequence>
<evidence type="ECO:0000313" key="3">
    <source>
        <dbReference type="Proteomes" id="UP000316429"/>
    </source>
</evidence>
<dbReference type="AlphaFoldDB" id="A0A504UX20"/>
<keyword evidence="1" id="KW-0732">Signal</keyword>
<evidence type="ECO:0008006" key="4">
    <source>
        <dbReference type="Google" id="ProtNLM"/>
    </source>
</evidence>
<dbReference type="Proteomes" id="UP000316429">
    <property type="component" value="Unassembled WGS sequence"/>
</dbReference>
<name>A0A504UX20_9HYPH</name>
<accession>A0A504UX20</accession>
<feature type="signal peptide" evidence="1">
    <location>
        <begin position="1"/>
        <end position="22"/>
    </location>
</feature>
<protein>
    <recommendedName>
        <fullName evidence="4">DUF3828 domain-containing protein</fullName>
    </recommendedName>
</protein>
<dbReference type="EMBL" id="VFYP01000001">
    <property type="protein sequence ID" value="TPP11301.1"/>
    <property type="molecule type" value="Genomic_DNA"/>
</dbReference>
<proteinExistence type="predicted"/>